<keyword evidence="3 6" id="KW-1133">Transmembrane helix</keyword>
<evidence type="ECO:0000256" key="2">
    <source>
        <dbReference type="ARBA" id="ARBA00022692"/>
    </source>
</evidence>
<reference evidence="8" key="1">
    <citation type="submission" date="2022-11" db="EMBL/GenBank/DDBJ databases">
        <authorList>
            <person name="Petersen C."/>
        </authorList>
    </citation>
    <scope>NUCLEOTIDE SEQUENCE</scope>
    <source>
        <strain evidence="8">IBT 19713</strain>
    </source>
</reference>
<feature type="transmembrane region" description="Helical" evidence="6">
    <location>
        <begin position="220"/>
        <end position="244"/>
    </location>
</feature>
<evidence type="ECO:0000256" key="4">
    <source>
        <dbReference type="ARBA" id="ARBA00023136"/>
    </source>
</evidence>
<proteinExistence type="inferred from homology"/>
<feature type="transmembrane region" description="Helical" evidence="6">
    <location>
        <begin position="277"/>
        <end position="297"/>
    </location>
</feature>
<evidence type="ECO:0000259" key="7">
    <source>
        <dbReference type="Pfam" id="PF20684"/>
    </source>
</evidence>
<feature type="transmembrane region" description="Helical" evidence="6">
    <location>
        <begin position="44"/>
        <end position="70"/>
    </location>
</feature>
<organism evidence="8 9">
    <name type="scientific">Penicillium chermesinum</name>
    <dbReference type="NCBI Taxonomy" id="63820"/>
    <lineage>
        <taxon>Eukaryota</taxon>
        <taxon>Fungi</taxon>
        <taxon>Dikarya</taxon>
        <taxon>Ascomycota</taxon>
        <taxon>Pezizomycotina</taxon>
        <taxon>Eurotiomycetes</taxon>
        <taxon>Eurotiomycetidae</taxon>
        <taxon>Eurotiales</taxon>
        <taxon>Aspergillaceae</taxon>
        <taxon>Penicillium</taxon>
    </lineage>
</organism>
<evidence type="ECO:0000256" key="6">
    <source>
        <dbReference type="SAM" id="Phobius"/>
    </source>
</evidence>
<comment type="subcellular location">
    <subcellularLocation>
        <location evidence="1">Membrane</location>
        <topology evidence="1">Multi-pass membrane protein</topology>
    </subcellularLocation>
</comment>
<feature type="transmembrane region" description="Helical" evidence="6">
    <location>
        <begin position="12"/>
        <end position="32"/>
    </location>
</feature>
<evidence type="ECO:0000256" key="3">
    <source>
        <dbReference type="ARBA" id="ARBA00022989"/>
    </source>
</evidence>
<evidence type="ECO:0000313" key="8">
    <source>
        <dbReference type="EMBL" id="KAJ5232061.1"/>
    </source>
</evidence>
<evidence type="ECO:0000313" key="9">
    <source>
        <dbReference type="Proteomes" id="UP001150941"/>
    </source>
</evidence>
<name>A0A9W9NYQ7_9EURO</name>
<keyword evidence="4 6" id="KW-0472">Membrane</keyword>
<keyword evidence="9" id="KW-1185">Reference proteome</keyword>
<feature type="transmembrane region" description="Helical" evidence="6">
    <location>
        <begin position="100"/>
        <end position="122"/>
    </location>
</feature>
<keyword evidence="2 6" id="KW-0812">Transmembrane</keyword>
<dbReference type="PANTHER" id="PTHR33048">
    <property type="entry name" value="PTH11-LIKE INTEGRAL MEMBRANE PROTEIN (AFU_ORTHOLOGUE AFUA_5G11245)"/>
    <property type="match status" value="1"/>
</dbReference>
<comment type="similarity">
    <text evidence="5">Belongs to the SAT4 family.</text>
</comment>
<reference evidence="8" key="2">
    <citation type="journal article" date="2023" name="IMA Fungus">
        <title>Comparative genomic study of the Penicillium genus elucidates a diverse pangenome and 15 lateral gene transfer events.</title>
        <authorList>
            <person name="Petersen C."/>
            <person name="Sorensen T."/>
            <person name="Nielsen M.R."/>
            <person name="Sondergaard T.E."/>
            <person name="Sorensen J.L."/>
            <person name="Fitzpatrick D.A."/>
            <person name="Frisvad J.C."/>
            <person name="Nielsen K.L."/>
        </authorList>
    </citation>
    <scope>NUCLEOTIDE SEQUENCE</scope>
    <source>
        <strain evidence="8">IBT 19713</strain>
    </source>
</reference>
<evidence type="ECO:0000256" key="5">
    <source>
        <dbReference type="ARBA" id="ARBA00038359"/>
    </source>
</evidence>
<dbReference type="RefSeq" id="XP_058330054.1">
    <property type="nucleotide sequence ID" value="XM_058474314.1"/>
</dbReference>
<dbReference type="InterPro" id="IPR049326">
    <property type="entry name" value="Rhodopsin_dom_fungi"/>
</dbReference>
<sequence>MMLLNLHPGSVIAVGVLLPALASIALALRFYSRHRLCILLREDDWIGLVACVLVWGLGITNIAGAALGALGAHSKPAGPNAPHHDTIVRGRRDEIAEQIVLGYSVVEKITFGVIKIGVILAYRRMFRGKRWFDLASLIMIIVNTLLAVAFLIVSACQCKVRNWNLKYVDWSHRRHCVQAEVSWSAFAICDVITDILLLLLPIPMVWMLQLTTSKKISVMLVFLLGSLSTAVGIVRMVVILYFTYGRASSGWSKGKPLTNDIGSGDGYRDLLDTISTALIWSLVEASVAIIASCLPSIRPLIHRASDSSARSKGMTTSREFASKRRASRLLQENLYEFDRIEDRPCLKSADEESRR</sequence>
<comment type="caution">
    <text evidence="8">The sequence shown here is derived from an EMBL/GenBank/DDBJ whole genome shotgun (WGS) entry which is preliminary data.</text>
</comment>
<dbReference type="Proteomes" id="UP001150941">
    <property type="component" value="Unassembled WGS sequence"/>
</dbReference>
<evidence type="ECO:0000256" key="1">
    <source>
        <dbReference type="ARBA" id="ARBA00004141"/>
    </source>
</evidence>
<accession>A0A9W9NYQ7</accession>
<dbReference type="PANTHER" id="PTHR33048:SF157">
    <property type="entry name" value="INTEGRAL MEMBRANE PROTEIN"/>
    <property type="match status" value="1"/>
</dbReference>
<dbReference type="GO" id="GO:0016020">
    <property type="term" value="C:membrane"/>
    <property type="evidence" value="ECO:0007669"/>
    <property type="project" value="UniProtKB-SubCell"/>
</dbReference>
<dbReference type="EMBL" id="JAPQKS010000004">
    <property type="protein sequence ID" value="KAJ5232061.1"/>
    <property type="molecule type" value="Genomic_DNA"/>
</dbReference>
<dbReference type="GeneID" id="83201617"/>
<feature type="domain" description="Rhodopsin" evidence="7">
    <location>
        <begin position="28"/>
        <end position="303"/>
    </location>
</feature>
<dbReference type="InterPro" id="IPR052337">
    <property type="entry name" value="SAT4-like"/>
</dbReference>
<protein>
    <recommendedName>
        <fullName evidence="7">Rhodopsin domain-containing protein</fullName>
    </recommendedName>
</protein>
<feature type="transmembrane region" description="Helical" evidence="6">
    <location>
        <begin position="183"/>
        <end position="208"/>
    </location>
</feature>
<dbReference type="Pfam" id="PF20684">
    <property type="entry name" value="Fung_rhodopsin"/>
    <property type="match status" value="1"/>
</dbReference>
<gene>
    <name evidence="8" type="ORF">N7468_005017</name>
</gene>
<dbReference type="OrthoDB" id="5393606at2759"/>
<feature type="transmembrane region" description="Helical" evidence="6">
    <location>
        <begin position="134"/>
        <end position="155"/>
    </location>
</feature>
<dbReference type="AlphaFoldDB" id="A0A9W9NYQ7"/>